<dbReference type="PANTHER" id="PTHR46568">
    <property type="entry name" value="ALKYLDIHYDROXYACETONEPHOSPHATE SYNTHASE, PEROXISOMAL"/>
    <property type="match status" value="1"/>
</dbReference>
<dbReference type="InterPro" id="IPR036318">
    <property type="entry name" value="FAD-bd_PCMH-like_sf"/>
</dbReference>
<dbReference type="Gene3D" id="1.10.45.10">
    <property type="entry name" value="Vanillyl-alcohol Oxidase, Chain A, domain 4"/>
    <property type="match status" value="1"/>
</dbReference>
<comment type="caution">
    <text evidence="6">The sequence shown here is derived from an EMBL/GenBank/DDBJ whole genome shotgun (WGS) entry which is preliminary data.</text>
</comment>
<evidence type="ECO:0000313" key="7">
    <source>
        <dbReference type="Proteomes" id="UP001499942"/>
    </source>
</evidence>
<dbReference type="Proteomes" id="UP001499942">
    <property type="component" value="Unassembled WGS sequence"/>
</dbReference>
<keyword evidence="3" id="KW-0274">FAD</keyword>
<dbReference type="EMBL" id="BAAASR010000018">
    <property type="protein sequence ID" value="GAA2499349.1"/>
    <property type="molecule type" value="Genomic_DNA"/>
</dbReference>
<dbReference type="PROSITE" id="PS51387">
    <property type="entry name" value="FAD_PCMH"/>
    <property type="match status" value="1"/>
</dbReference>
<feature type="compositionally biased region" description="Basic and acidic residues" evidence="4">
    <location>
        <begin position="13"/>
        <end position="26"/>
    </location>
</feature>
<dbReference type="SUPFAM" id="SSF55103">
    <property type="entry name" value="FAD-linked oxidases, C-terminal domain"/>
    <property type="match status" value="1"/>
</dbReference>
<dbReference type="Gene3D" id="3.30.300.330">
    <property type="match status" value="1"/>
</dbReference>
<sequence>MGVICHSVPPVRATEHARSRTDGEEHDPVDMLWSGWGDPAKAAPLPDTVTGLLRDLLGVTPRGHGPAALEDIAVPACPLTDGARHALAGCLGDPAHLRTDAETRIRHTRGKSTPDLLRIRAGEVDDIPAAVLLPGTHDEVLAVLRVCAEHQVAAVPFGGGTSVVGGLAPERTTFVALDLRRMDALLDLDEVSRTATLQPGLRAPHAEALLNEHGFTLGHFPQSYEWATIGGFAAARSSGQASAGHGRFDEMVLGLTVATPEGTWEAGRAPRSAAGPDLRQLVLGSEGALGVITSVTLRIRPLPEKRLYEGWRFASFEAGAAALRKLAQDGPRPTVLRLSDETETFIGLAQPGRIGSAGTMGSAGCMAIVGYEGTAADTERCREGVHRVLLAEGGECAGTEPGDRWAHGRYDAPYLRDALLDAGAFAETLETAAFWSALPELYRGVRLALTTTLTDAGTPPLVMCHISHVYENGASLYFTVVSAQGEDPVAHWAPAKRAANEAILAAGGTISHHHGVGTDHRDWYVREAGPLGVRVLQAVKAELDPAGVLNPGVLVPVRHP</sequence>
<dbReference type="Gene3D" id="3.30.70.3450">
    <property type="match status" value="1"/>
</dbReference>
<evidence type="ECO:0000256" key="1">
    <source>
        <dbReference type="ARBA" id="ARBA00008000"/>
    </source>
</evidence>
<keyword evidence="2" id="KW-0285">Flavoprotein</keyword>
<evidence type="ECO:0000259" key="5">
    <source>
        <dbReference type="PROSITE" id="PS51387"/>
    </source>
</evidence>
<evidence type="ECO:0000256" key="2">
    <source>
        <dbReference type="ARBA" id="ARBA00022630"/>
    </source>
</evidence>
<gene>
    <name evidence="6" type="ORF">GCM10010393_34560</name>
</gene>
<dbReference type="InterPro" id="IPR016166">
    <property type="entry name" value="FAD-bd_PCMH"/>
</dbReference>
<accession>A0ABP5ZR69</accession>
<dbReference type="InterPro" id="IPR025650">
    <property type="entry name" value="Alkyl-DHAP_Synthase"/>
</dbReference>
<keyword evidence="7" id="KW-1185">Reference proteome</keyword>
<dbReference type="InterPro" id="IPR004113">
    <property type="entry name" value="FAD-bd_oxidored_4_C"/>
</dbReference>
<evidence type="ECO:0000313" key="6">
    <source>
        <dbReference type="EMBL" id="GAA2499349.1"/>
    </source>
</evidence>
<organism evidence="6 7">
    <name type="scientific">Streptomyces gobitricini</name>
    <dbReference type="NCBI Taxonomy" id="68211"/>
    <lineage>
        <taxon>Bacteria</taxon>
        <taxon>Bacillati</taxon>
        <taxon>Actinomycetota</taxon>
        <taxon>Actinomycetes</taxon>
        <taxon>Kitasatosporales</taxon>
        <taxon>Streptomycetaceae</taxon>
        <taxon>Streptomyces</taxon>
    </lineage>
</organism>
<dbReference type="InterPro" id="IPR016169">
    <property type="entry name" value="FAD-bd_PCMH_sub2"/>
</dbReference>
<name>A0ABP5ZR69_9ACTN</name>
<dbReference type="SUPFAM" id="SSF56176">
    <property type="entry name" value="FAD-binding/transporter-associated domain-like"/>
    <property type="match status" value="1"/>
</dbReference>
<feature type="region of interest" description="Disordered" evidence="4">
    <location>
        <begin position="1"/>
        <end position="26"/>
    </location>
</feature>
<dbReference type="InterPro" id="IPR016164">
    <property type="entry name" value="FAD-linked_Oxase-like_C"/>
</dbReference>
<comment type="similarity">
    <text evidence="1">Belongs to the FAD-binding oxidoreductase/transferase type 4 family.</text>
</comment>
<dbReference type="Pfam" id="PF02913">
    <property type="entry name" value="FAD-oxidase_C"/>
    <property type="match status" value="1"/>
</dbReference>
<dbReference type="Gene3D" id="3.30.465.10">
    <property type="match status" value="1"/>
</dbReference>
<dbReference type="InterPro" id="IPR006094">
    <property type="entry name" value="Oxid_FAD_bind_N"/>
</dbReference>
<proteinExistence type="inferred from homology"/>
<evidence type="ECO:0000256" key="4">
    <source>
        <dbReference type="SAM" id="MobiDB-lite"/>
    </source>
</evidence>
<reference evidence="7" key="1">
    <citation type="journal article" date="2019" name="Int. J. Syst. Evol. Microbiol.">
        <title>The Global Catalogue of Microorganisms (GCM) 10K type strain sequencing project: providing services to taxonomists for standard genome sequencing and annotation.</title>
        <authorList>
            <consortium name="The Broad Institute Genomics Platform"/>
            <consortium name="The Broad Institute Genome Sequencing Center for Infectious Disease"/>
            <person name="Wu L."/>
            <person name="Ma J."/>
        </authorList>
    </citation>
    <scope>NUCLEOTIDE SEQUENCE [LARGE SCALE GENOMIC DNA]</scope>
    <source>
        <strain evidence="7">JCM 5062</strain>
    </source>
</reference>
<evidence type="ECO:0000256" key="3">
    <source>
        <dbReference type="ARBA" id="ARBA00022827"/>
    </source>
</evidence>
<protein>
    <submittedName>
        <fullName evidence="6">FAD-binding oxidoreductase</fullName>
    </submittedName>
</protein>
<dbReference type="Pfam" id="PF01565">
    <property type="entry name" value="FAD_binding_4"/>
    <property type="match status" value="1"/>
</dbReference>
<feature type="domain" description="FAD-binding PCMH-type" evidence="5">
    <location>
        <begin position="124"/>
        <end position="302"/>
    </location>
</feature>
<dbReference type="PANTHER" id="PTHR46568:SF1">
    <property type="entry name" value="ALKYLDIHYDROXYACETONEPHOSPHATE SYNTHASE, PEROXISOMAL"/>
    <property type="match status" value="1"/>
</dbReference>
<dbReference type="InterPro" id="IPR016171">
    <property type="entry name" value="Vanillyl_alc_oxidase_C-sub2"/>
</dbReference>